<dbReference type="InterPro" id="IPR001466">
    <property type="entry name" value="Beta-lactam-related"/>
</dbReference>
<dbReference type="SUPFAM" id="SSF56601">
    <property type="entry name" value="beta-lactamase/transpeptidase-like"/>
    <property type="match status" value="1"/>
</dbReference>
<name>A0A917MQ25_9MICO</name>
<dbReference type="Gene3D" id="3.40.710.10">
    <property type="entry name" value="DD-peptidase/beta-lactamase superfamily"/>
    <property type="match status" value="1"/>
</dbReference>
<evidence type="ECO:0000313" key="3">
    <source>
        <dbReference type="EMBL" id="GGH49826.1"/>
    </source>
</evidence>
<keyword evidence="4" id="KW-1185">Reference proteome</keyword>
<dbReference type="EMBL" id="BMJY01000018">
    <property type="protein sequence ID" value="GGH49826.1"/>
    <property type="molecule type" value="Genomic_DNA"/>
</dbReference>
<protein>
    <submittedName>
        <fullName evidence="3">Beta-lactamase</fullName>
    </submittedName>
</protein>
<dbReference type="PROSITE" id="PS51257">
    <property type="entry name" value="PROKAR_LIPOPROTEIN"/>
    <property type="match status" value="1"/>
</dbReference>
<feature type="domain" description="Beta-lactamase-related" evidence="2">
    <location>
        <begin position="45"/>
        <end position="355"/>
    </location>
</feature>
<evidence type="ECO:0000259" key="2">
    <source>
        <dbReference type="Pfam" id="PF00144"/>
    </source>
</evidence>
<feature type="chain" id="PRO_5039192853" evidence="1">
    <location>
        <begin position="22"/>
        <end position="367"/>
    </location>
</feature>
<reference evidence="3" key="2">
    <citation type="submission" date="2020-09" db="EMBL/GenBank/DDBJ databases">
        <authorList>
            <person name="Sun Q."/>
            <person name="Zhou Y."/>
        </authorList>
    </citation>
    <scope>NUCLEOTIDE SEQUENCE</scope>
    <source>
        <strain evidence="3">CGMCC 1.15794</strain>
    </source>
</reference>
<dbReference type="Pfam" id="PF00144">
    <property type="entry name" value="Beta-lactamase"/>
    <property type="match status" value="1"/>
</dbReference>
<dbReference type="AlphaFoldDB" id="A0A917MQ25"/>
<proteinExistence type="predicted"/>
<gene>
    <name evidence="3" type="ORF">GCM10010921_28180</name>
</gene>
<dbReference type="InterPro" id="IPR050491">
    <property type="entry name" value="AmpC-like"/>
</dbReference>
<evidence type="ECO:0000313" key="4">
    <source>
        <dbReference type="Proteomes" id="UP000657592"/>
    </source>
</evidence>
<dbReference type="PANTHER" id="PTHR46825">
    <property type="entry name" value="D-ALANYL-D-ALANINE-CARBOXYPEPTIDASE/ENDOPEPTIDASE AMPH"/>
    <property type="match status" value="1"/>
</dbReference>
<dbReference type="PANTHER" id="PTHR46825:SF7">
    <property type="entry name" value="D-ALANYL-D-ALANINE CARBOXYPEPTIDASE"/>
    <property type="match status" value="1"/>
</dbReference>
<organism evidence="3 4">
    <name type="scientific">Microbacterium album</name>
    <dbReference type="NCBI Taxonomy" id="2053191"/>
    <lineage>
        <taxon>Bacteria</taxon>
        <taxon>Bacillati</taxon>
        <taxon>Actinomycetota</taxon>
        <taxon>Actinomycetes</taxon>
        <taxon>Micrococcales</taxon>
        <taxon>Microbacteriaceae</taxon>
        <taxon>Microbacterium</taxon>
    </lineage>
</organism>
<dbReference type="InterPro" id="IPR012338">
    <property type="entry name" value="Beta-lactam/transpept-like"/>
</dbReference>
<keyword evidence="1" id="KW-0732">Signal</keyword>
<sequence>MRTRPVAAAAFLLAVALVSGCAPDGAPSPPSPTAQMTPAWSADEVRDIVQRALDGTGIPGAAVRVEDGSGAGVTVVTGDAAPGRPVAEDTRFSYRSVTKAIVGTVALQLADEGVLRLDAPVADYVDGVPGGEEIVVEDLATMRSGLADYATQQDVAERFLSDPAYDPSAAELLEIAFAHPPLFAPGTSYHYSNTNTVLLGEIIERASGVPWPQAVEEHVARPLGLGSLAYPEGSTSPDMALGHLVRSDGSAEALPDTGAGWFGAAGGLVGSADDLARWARALGTGELVSADTHERRLETLAAGQGYGFAIAELEGWIGHLGSAVGYESLALYEPEGGRVVAVLLNGTGPQPNLPAAVFHDLLAAWPA</sequence>
<feature type="signal peptide" evidence="1">
    <location>
        <begin position="1"/>
        <end position="21"/>
    </location>
</feature>
<reference evidence="3" key="1">
    <citation type="journal article" date="2014" name="Int. J. Syst. Evol. Microbiol.">
        <title>Complete genome sequence of Corynebacterium casei LMG S-19264T (=DSM 44701T), isolated from a smear-ripened cheese.</title>
        <authorList>
            <consortium name="US DOE Joint Genome Institute (JGI-PGF)"/>
            <person name="Walter F."/>
            <person name="Albersmeier A."/>
            <person name="Kalinowski J."/>
            <person name="Ruckert C."/>
        </authorList>
    </citation>
    <scope>NUCLEOTIDE SEQUENCE</scope>
    <source>
        <strain evidence="3">CGMCC 1.15794</strain>
    </source>
</reference>
<dbReference type="RefSeq" id="WP_188756978.1">
    <property type="nucleotide sequence ID" value="NZ_BMJY01000018.1"/>
</dbReference>
<accession>A0A917MQ25</accession>
<evidence type="ECO:0000256" key="1">
    <source>
        <dbReference type="SAM" id="SignalP"/>
    </source>
</evidence>
<dbReference type="Proteomes" id="UP000657592">
    <property type="component" value="Unassembled WGS sequence"/>
</dbReference>
<comment type="caution">
    <text evidence="3">The sequence shown here is derived from an EMBL/GenBank/DDBJ whole genome shotgun (WGS) entry which is preliminary data.</text>
</comment>